<dbReference type="AlphaFoldDB" id="C2EQZ2"/>
<dbReference type="PANTHER" id="PTHR13929">
    <property type="entry name" value="1,4-DIHYDROXY-2-NAPHTHOATE OCTAPRENYLTRANSFERASE"/>
    <property type="match status" value="1"/>
</dbReference>
<proteinExistence type="predicted"/>
<organism evidence="9 10">
    <name type="scientific">Lactobacillus ultunensis DSM 16047</name>
    <dbReference type="NCBI Taxonomy" id="525365"/>
    <lineage>
        <taxon>Bacteria</taxon>
        <taxon>Bacillati</taxon>
        <taxon>Bacillota</taxon>
        <taxon>Bacilli</taxon>
        <taxon>Lactobacillales</taxon>
        <taxon>Lactobacillaceae</taxon>
        <taxon>Lactobacillus</taxon>
    </lineage>
</organism>
<dbReference type="Gene3D" id="1.10.357.140">
    <property type="entry name" value="UbiA prenyltransferase"/>
    <property type="match status" value="1"/>
</dbReference>
<dbReference type="PANTHER" id="PTHR13929:SF0">
    <property type="entry name" value="UBIA PRENYLTRANSFERASE DOMAIN-CONTAINING PROTEIN 1"/>
    <property type="match status" value="1"/>
</dbReference>
<evidence type="ECO:0000256" key="6">
    <source>
        <dbReference type="ARBA" id="ARBA00022989"/>
    </source>
</evidence>
<dbReference type="GO" id="GO:0016020">
    <property type="term" value="C:membrane"/>
    <property type="evidence" value="ECO:0007669"/>
    <property type="project" value="UniProtKB-SubCell"/>
</dbReference>
<feature type="transmembrane region" description="Helical" evidence="8">
    <location>
        <begin position="180"/>
        <end position="204"/>
    </location>
</feature>
<dbReference type="InterPro" id="IPR026046">
    <property type="entry name" value="UBIAD1"/>
</dbReference>
<evidence type="ECO:0000256" key="2">
    <source>
        <dbReference type="ARBA" id="ARBA00004863"/>
    </source>
</evidence>
<dbReference type="STRING" id="525365.HMPREF0548_2088"/>
<comment type="pathway">
    <text evidence="2">Quinol/quinone metabolism; menaquinone biosynthesis.</text>
</comment>
<feature type="transmembrane region" description="Helical" evidence="8">
    <location>
        <begin position="140"/>
        <end position="160"/>
    </location>
</feature>
<evidence type="ECO:0000313" key="10">
    <source>
        <dbReference type="Proteomes" id="UP000005583"/>
    </source>
</evidence>
<evidence type="ECO:0000256" key="7">
    <source>
        <dbReference type="ARBA" id="ARBA00023136"/>
    </source>
</evidence>
<dbReference type="Pfam" id="PF01040">
    <property type="entry name" value="UbiA"/>
    <property type="match status" value="1"/>
</dbReference>
<evidence type="ECO:0000256" key="5">
    <source>
        <dbReference type="ARBA" id="ARBA00022692"/>
    </source>
</evidence>
<keyword evidence="6 8" id="KW-1133">Transmembrane helix</keyword>
<feature type="transmembrane region" description="Helical" evidence="8">
    <location>
        <begin position="296"/>
        <end position="316"/>
    </location>
</feature>
<feature type="transmembrane region" description="Helical" evidence="8">
    <location>
        <begin position="12"/>
        <end position="33"/>
    </location>
</feature>
<dbReference type="InterPro" id="IPR044878">
    <property type="entry name" value="UbiA_sf"/>
</dbReference>
<feature type="transmembrane region" description="Helical" evidence="8">
    <location>
        <begin position="112"/>
        <end position="128"/>
    </location>
</feature>
<dbReference type="GO" id="GO:0042371">
    <property type="term" value="P:vitamin K biosynthetic process"/>
    <property type="evidence" value="ECO:0007669"/>
    <property type="project" value="TreeGrafter"/>
</dbReference>
<name>C2EQZ2_9LACO</name>
<dbReference type="GO" id="GO:0009234">
    <property type="term" value="P:menaquinone biosynthetic process"/>
    <property type="evidence" value="ECO:0007669"/>
    <property type="project" value="UniProtKB-UniPathway"/>
</dbReference>
<evidence type="ECO:0000313" key="9">
    <source>
        <dbReference type="EMBL" id="EEJ71145.1"/>
    </source>
</evidence>
<sequence length="318" mass="36270">MSIRKYFKFVDIKTSALSLYAYALGAAFIFYYFNNWNWLNSLIFFISEMILDNMITAINNVMDYILAKDKTSKQKSVLVTENISLPLAFTYIGILLLIAAILGIWLCFRTNWVLFFAGGLLFLIVLSYTSGPFPISRMPIGEFVCGIAQGMGVPFLFTYINDNYQKIMTLNFNRLSNGEWTFGLTGSLTTVFALVVLCIPSICYNSNVMLANNMSDVSEDRKNERATLPVVFGKMKADWLYRFFGYIPFLFIIIMPFFKMAPWLVLLTLATFPKVKQNIETFIAHPDKVKTFPSALQNYTIFVLVQAITIFVGALIHF</sequence>
<keyword evidence="10" id="KW-1185">Reference proteome</keyword>
<dbReference type="OrthoDB" id="9767568at2"/>
<gene>
    <name evidence="9" type="ORF">HMPREF0548_2088</name>
</gene>
<comment type="caution">
    <text evidence="9">The sequence shown here is derived from an EMBL/GenBank/DDBJ whole genome shotgun (WGS) entry which is preliminary data.</text>
</comment>
<dbReference type="InterPro" id="IPR000537">
    <property type="entry name" value="UbiA_prenyltransferase"/>
</dbReference>
<keyword evidence="5 8" id="KW-0812">Transmembrane</keyword>
<evidence type="ECO:0000256" key="3">
    <source>
        <dbReference type="ARBA" id="ARBA00022428"/>
    </source>
</evidence>
<dbReference type="PATRIC" id="fig|525365.8.peg.1103"/>
<dbReference type="Proteomes" id="UP000005583">
    <property type="component" value="Unassembled WGS sequence"/>
</dbReference>
<evidence type="ECO:0000256" key="8">
    <source>
        <dbReference type="SAM" id="Phobius"/>
    </source>
</evidence>
<dbReference type="HOGENOM" id="CLU_043611_3_1_9"/>
<dbReference type="CDD" id="cd13962">
    <property type="entry name" value="PT_UbiA_UBIAD1"/>
    <property type="match status" value="1"/>
</dbReference>
<dbReference type="eggNOG" id="COG1575">
    <property type="taxonomic scope" value="Bacteria"/>
</dbReference>
<feature type="transmembrane region" description="Helical" evidence="8">
    <location>
        <begin position="83"/>
        <end position="106"/>
    </location>
</feature>
<accession>C2EQZ2</accession>
<dbReference type="UniPathway" id="UPA00079"/>
<dbReference type="RefSeq" id="WP_007126834.1">
    <property type="nucleotide sequence ID" value="NZ_AZFO01000003.1"/>
</dbReference>
<feature type="transmembrane region" description="Helical" evidence="8">
    <location>
        <begin position="239"/>
        <end position="258"/>
    </location>
</feature>
<dbReference type="GO" id="GO:0004659">
    <property type="term" value="F:prenyltransferase activity"/>
    <property type="evidence" value="ECO:0007669"/>
    <property type="project" value="InterPro"/>
</dbReference>
<reference evidence="9 10" key="1">
    <citation type="submission" date="2009-01" db="EMBL/GenBank/DDBJ databases">
        <authorList>
            <person name="Qin X."/>
            <person name="Bachman B."/>
            <person name="Battles P."/>
            <person name="Bell A."/>
            <person name="Bess C."/>
            <person name="Bickham C."/>
            <person name="Chaboub L."/>
            <person name="Chen D."/>
            <person name="Coyle M."/>
            <person name="Deiros D.R."/>
            <person name="Dinh H."/>
            <person name="Forbes L."/>
            <person name="Fowler G."/>
            <person name="Francisco L."/>
            <person name="Fu Q."/>
            <person name="Gubbala S."/>
            <person name="Hale W."/>
            <person name="Han Y."/>
            <person name="Hemphill L."/>
            <person name="Highlander S.K."/>
            <person name="Hirani K."/>
            <person name="Hogues M."/>
            <person name="Jackson L."/>
            <person name="Jakkamsetti A."/>
            <person name="Javaid M."/>
            <person name="Jiang H."/>
            <person name="Korchina V."/>
            <person name="Kovar C."/>
            <person name="Lara F."/>
            <person name="Lee S."/>
            <person name="Mata R."/>
            <person name="Mathew T."/>
            <person name="Moen C."/>
            <person name="Morales K."/>
            <person name="Munidasa M."/>
            <person name="Nazareth L."/>
            <person name="Ngo R."/>
            <person name="Nguyen L."/>
            <person name="Okwuonu G."/>
            <person name="Ongeri F."/>
            <person name="Patil S."/>
            <person name="Petrosino J."/>
            <person name="Pham C."/>
            <person name="Pham P."/>
            <person name="Pu L.-L."/>
            <person name="Puazo M."/>
            <person name="Raj R."/>
            <person name="Reid J."/>
            <person name="Rouhana J."/>
            <person name="Saada N."/>
            <person name="Shang Y."/>
            <person name="Simmons D."/>
            <person name="Thornton R."/>
            <person name="Warren J."/>
            <person name="Weissenberger G."/>
            <person name="Zhang J."/>
            <person name="Zhang L."/>
            <person name="Zhou C."/>
            <person name="Zhu D."/>
            <person name="Muzny D."/>
            <person name="Worley K."/>
            <person name="Gibbs R."/>
        </authorList>
    </citation>
    <scope>NUCLEOTIDE SEQUENCE [LARGE SCALE GENOMIC DNA]</scope>
    <source>
        <strain evidence="9 10">DSM 16047</strain>
    </source>
</reference>
<keyword evidence="4 9" id="KW-0808">Transferase</keyword>
<comment type="subcellular location">
    <subcellularLocation>
        <location evidence="1">Membrane</location>
        <topology evidence="1">Multi-pass membrane protein</topology>
    </subcellularLocation>
</comment>
<evidence type="ECO:0000256" key="1">
    <source>
        <dbReference type="ARBA" id="ARBA00004141"/>
    </source>
</evidence>
<keyword evidence="7 8" id="KW-0472">Membrane</keyword>
<dbReference type="EMBL" id="ACGU01000110">
    <property type="protein sequence ID" value="EEJ71145.1"/>
    <property type="molecule type" value="Genomic_DNA"/>
</dbReference>
<keyword evidence="3" id="KW-0474">Menaquinone biosynthesis</keyword>
<evidence type="ECO:0000256" key="4">
    <source>
        <dbReference type="ARBA" id="ARBA00022679"/>
    </source>
</evidence>
<protein>
    <submittedName>
        <fullName evidence="9">Putative 1,4-dihydroxy-2-naphthoate octaprenyltransferase</fullName>
    </submittedName>
</protein>